<keyword evidence="2" id="KW-0812">Transmembrane</keyword>
<dbReference type="AlphaFoldDB" id="A0AB40BEE7"/>
<sequence>MAIRVEGVGVVLFLAFLVPAGGKELGLCLRVSALASFLGLHECLVSDSLLAGSVPPIGVLEGDNIVLQRMALNIVHKNKRKHVAVLFHASWCPFSKSFRPNFDAMSSMFPTIPHFAYEESVIPPSILSRYGVHGFPLLFLLNSTMGVRHHGSRAVSSLVTFYMDVTGIKPVSQLRVEKAEGQAHLTELKGAAEQENCPFSWIRSLEKLLEQDPYLALSSAFVLLRMLYVLLPRLNSCVMWAWGQRIRPASPLNTWDYFQASLLQAKQSFSKLIPFKQSDFQEGALHAKIWASKSLASVSFGDPSSSGRSPSTLDRR</sequence>
<feature type="region of interest" description="Disordered" evidence="7">
    <location>
        <begin position="297"/>
        <end position="316"/>
    </location>
</feature>
<keyword evidence="5" id="KW-0472">Membrane</keyword>
<dbReference type="InterPro" id="IPR013766">
    <property type="entry name" value="Thioredoxin_domain"/>
</dbReference>
<dbReference type="Proteomes" id="UP001515500">
    <property type="component" value="Chromosome 5"/>
</dbReference>
<keyword evidence="4" id="KW-1133">Transmembrane helix</keyword>
<dbReference type="GO" id="GO:0016020">
    <property type="term" value="C:membrane"/>
    <property type="evidence" value="ECO:0007669"/>
    <property type="project" value="UniProtKB-SubCell"/>
</dbReference>
<proteinExistence type="predicted"/>
<dbReference type="CDD" id="cd02999">
    <property type="entry name" value="PDI_a_ERp44_like"/>
    <property type="match status" value="1"/>
</dbReference>
<keyword evidence="6" id="KW-0325">Glycoprotein</keyword>
<comment type="subcellular location">
    <subcellularLocation>
        <location evidence="1">Membrane</location>
        <topology evidence="1">Single-pass membrane protein</topology>
    </subcellularLocation>
</comment>
<evidence type="ECO:0000313" key="10">
    <source>
        <dbReference type="Proteomes" id="UP001515500"/>
    </source>
</evidence>
<dbReference type="SUPFAM" id="SSF52833">
    <property type="entry name" value="Thioredoxin-like"/>
    <property type="match status" value="1"/>
</dbReference>
<dbReference type="InterPro" id="IPR044606">
    <property type="entry name" value="APRL4/6"/>
</dbReference>
<protein>
    <submittedName>
        <fullName evidence="11">5'-adenylylsulfate reductase-like 3 isoform X1</fullName>
    </submittedName>
</protein>
<evidence type="ECO:0000256" key="1">
    <source>
        <dbReference type="ARBA" id="ARBA00004167"/>
    </source>
</evidence>
<evidence type="ECO:0000256" key="7">
    <source>
        <dbReference type="SAM" id="MobiDB-lite"/>
    </source>
</evidence>
<accession>A0AB40BEE7</accession>
<keyword evidence="10" id="KW-1185">Reference proteome</keyword>
<evidence type="ECO:0000256" key="5">
    <source>
        <dbReference type="ARBA" id="ARBA00023136"/>
    </source>
</evidence>
<dbReference type="Pfam" id="PF00085">
    <property type="entry name" value="Thioredoxin"/>
    <property type="match status" value="1"/>
</dbReference>
<dbReference type="RefSeq" id="XP_039125353.1">
    <property type="nucleotide sequence ID" value="XM_039269419.1"/>
</dbReference>
<evidence type="ECO:0000256" key="3">
    <source>
        <dbReference type="ARBA" id="ARBA00022729"/>
    </source>
</evidence>
<evidence type="ECO:0000259" key="9">
    <source>
        <dbReference type="Pfam" id="PF00085"/>
    </source>
</evidence>
<dbReference type="GeneID" id="120261504"/>
<evidence type="ECO:0000256" key="2">
    <source>
        <dbReference type="ARBA" id="ARBA00022692"/>
    </source>
</evidence>
<feature type="signal peptide" evidence="8">
    <location>
        <begin position="1"/>
        <end position="22"/>
    </location>
</feature>
<reference evidence="11" key="1">
    <citation type="submission" date="2025-08" db="UniProtKB">
        <authorList>
            <consortium name="RefSeq"/>
        </authorList>
    </citation>
    <scope>IDENTIFICATION</scope>
</reference>
<evidence type="ECO:0000313" key="11">
    <source>
        <dbReference type="RefSeq" id="XP_039125353.1"/>
    </source>
</evidence>
<feature type="domain" description="Thioredoxin" evidence="9">
    <location>
        <begin position="77"/>
        <end position="159"/>
    </location>
</feature>
<dbReference type="PANTHER" id="PTHR46854">
    <property type="entry name" value="5'-ADENYLYLSULFATE REDUCTASE-LIKE 4-RELATED"/>
    <property type="match status" value="1"/>
</dbReference>
<evidence type="ECO:0000256" key="6">
    <source>
        <dbReference type="ARBA" id="ARBA00023180"/>
    </source>
</evidence>
<dbReference type="InterPro" id="IPR036249">
    <property type="entry name" value="Thioredoxin-like_sf"/>
</dbReference>
<organism evidence="10 11">
    <name type="scientific">Dioscorea cayennensis subsp. rotundata</name>
    <name type="common">White Guinea yam</name>
    <name type="synonym">Dioscorea rotundata</name>
    <dbReference type="NCBI Taxonomy" id="55577"/>
    <lineage>
        <taxon>Eukaryota</taxon>
        <taxon>Viridiplantae</taxon>
        <taxon>Streptophyta</taxon>
        <taxon>Embryophyta</taxon>
        <taxon>Tracheophyta</taxon>
        <taxon>Spermatophyta</taxon>
        <taxon>Magnoliopsida</taxon>
        <taxon>Liliopsida</taxon>
        <taxon>Dioscoreales</taxon>
        <taxon>Dioscoreaceae</taxon>
        <taxon>Dioscorea</taxon>
    </lineage>
</organism>
<feature type="chain" id="PRO_5044239291" evidence="8">
    <location>
        <begin position="23"/>
        <end position="316"/>
    </location>
</feature>
<dbReference type="PANTHER" id="PTHR46854:SF1">
    <property type="entry name" value="5'-ADENYLYLSULFATE REDUCTASE-LIKE 4-RELATED"/>
    <property type="match status" value="1"/>
</dbReference>
<evidence type="ECO:0000256" key="4">
    <source>
        <dbReference type="ARBA" id="ARBA00022989"/>
    </source>
</evidence>
<evidence type="ECO:0000256" key="8">
    <source>
        <dbReference type="SAM" id="SignalP"/>
    </source>
</evidence>
<name>A0AB40BEE7_DIOCR</name>
<dbReference type="Gene3D" id="3.40.30.10">
    <property type="entry name" value="Glutaredoxin"/>
    <property type="match status" value="1"/>
</dbReference>
<gene>
    <name evidence="11" type="primary">LOC120261504</name>
</gene>
<keyword evidence="3 8" id="KW-0732">Signal</keyword>